<comment type="caution">
    <text evidence="2">The sequence shown here is derived from an EMBL/GenBank/DDBJ whole genome shotgun (WGS) entry which is preliminary data.</text>
</comment>
<feature type="transmembrane region" description="Helical" evidence="1">
    <location>
        <begin position="12"/>
        <end position="37"/>
    </location>
</feature>
<protein>
    <submittedName>
        <fullName evidence="2">Uncharacterized protein</fullName>
    </submittedName>
</protein>
<reference evidence="2" key="1">
    <citation type="submission" date="2021-02" db="EMBL/GenBank/DDBJ databases">
        <authorList>
            <person name="Nowell W R."/>
        </authorList>
    </citation>
    <scope>NUCLEOTIDE SEQUENCE</scope>
</reference>
<dbReference type="EMBL" id="CAJOAY010037738">
    <property type="protein sequence ID" value="CAF4465800.1"/>
    <property type="molecule type" value="Genomic_DNA"/>
</dbReference>
<organism evidence="2 3">
    <name type="scientific">Adineta steineri</name>
    <dbReference type="NCBI Taxonomy" id="433720"/>
    <lineage>
        <taxon>Eukaryota</taxon>
        <taxon>Metazoa</taxon>
        <taxon>Spiralia</taxon>
        <taxon>Gnathifera</taxon>
        <taxon>Rotifera</taxon>
        <taxon>Eurotatoria</taxon>
        <taxon>Bdelloidea</taxon>
        <taxon>Adinetida</taxon>
        <taxon>Adinetidae</taxon>
        <taxon>Adineta</taxon>
    </lineage>
</organism>
<keyword evidence="1" id="KW-1133">Transmembrane helix</keyword>
<dbReference type="AlphaFoldDB" id="A0A820SY23"/>
<name>A0A820SY23_9BILA</name>
<keyword evidence="1" id="KW-0812">Transmembrane</keyword>
<proteinExistence type="predicted"/>
<keyword evidence="1" id="KW-0472">Membrane</keyword>
<dbReference type="Proteomes" id="UP000663881">
    <property type="component" value="Unassembled WGS sequence"/>
</dbReference>
<gene>
    <name evidence="2" type="ORF">OKA104_LOCUS54952</name>
</gene>
<sequence length="47" mass="5315">MPSEPDTVNPVVLTIMFSIIRQIFAISLAFILFSAICPSTHPYYSPW</sequence>
<evidence type="ECO:0000256" key="1">
    <source>
        <dbReference type="SAM" id="Phobius"/>
    </source>
</evidence>
<feature type="non-terminal residue" evidence="2">
    <location>
        <position position="47"/>
    </location>
</feature>
<evidence type="ECO:0000313" key="2">
    <source>
        <dbReference type="EMBL" id="CAF4465800.1"/>
    </source>
</evidence>
<accession>A0A820SY23</accession>
<evidence type="ECO:0000313" key="3">
    <source>
        <dbReference type="Proteomes" id="UP000663881"/>
    </source>
</evidence>